<dbReference type="Proteomes" id="UP001158576">
    <property type="component" value="Chromosome 2"/>
</dbReference>
<dbReference type="InterPro" id="IPR012675">
    <property type="entry name" value="Beta-grasp_dom_sf"/>
</dbReference>
<evidence type="ECO:0000256" key="4">
    <source>
        <dbReference type="ARBA" id="ARBA00023014"/>
    </source>
</evidence>
<evidence type="ECO:0000256" key="2">
    <source>
        <dbReference type="ARBA" id="ARBA00022723"/>
    </source>
</evidence>
<protein>
    <submittedName>
        <fullName evidence="6">Oidioi.mRNA.OKI2018_I69.chr2.g6565.t1.cds</fullName>
    </submittedName>
</protein>
<keyword evidence="4" id="KW-0411">Iron-sulfur</keyword>
<accession>A0ABN7TAG0</accession>
<dbReference type="SUPFAM" id="SSF54292">
    <property type="entry name" value="2Fe-2S ferredoxin-like"/>
    <property type="match status" value="1"/>
</dbReference>
<evidence type="ECO:0000313" key="7">
    <source>
        <dbReference type="Proteomes" id="UP001158576"/>
    </source>
</evidence>
<feature type="domain" description="2Fe-2S ferredoxin-type" evidence="5">
    <location>
        <begin position="27"/>
        <end position="136"/>
    </location>
</feature>
<evidence type="ECO:0000313" key="6">
    <source>
        <dbReference type="EMBL" id="CAG5112339.1"/>
    </source>
</evidence>
<dbReference type="Pfam" id="PF00111">
    <property type="entry name" value="Fer2"/>
    <property type="match status" value="1"/>
</dbReference>
<dbReference type="PANTHER" id="PTHR23426:SF76">
    <property type="entry name" value="ADRENODOXIN-LIKE PROTEIN 2, MITOCHONDRIAL"/>
    <property type="match status" value="1"/>
</dbReference>
<gene>
    <name evidence="6" type="ORF">OKIOD_LOCUS15330</name>
</gene>
<dbReference type="InterPro" id="IPR001041">
    <property type="entry name" value="2Fe-2S_ferredoxin-type"/>
</dbReference>
<evidence type="ECO:0000259" key="5">
    <source>
        <dbReference type="PROSITE" id="PS51085"/>
    </source>
</evidence>
<reference evidence="6 7" key="1">
    <citation type="submission" date="2021-04" db="EMBL/GenBank/DDBJ databases">
        <authorList>
            <person name="Bliznina A."/>
        </authorList>
    </citation>
    <scope>NUCLEOTIDE SEQUENCE [LARGE SCALE GENOMIC DNA]</scope>
</reference>
<sequence>MLKNFSLLSKSVRLLNVSKSRMQFFGKKINVKFIDRRGEIVEVKARPGDSILDTVIDNEIETEGYGICGGGIACSTCHVILEDGVFDKTLEEDPWGEEECDMLDNAPNVTDFSRLGCCVHFTKELDGITITIPEGQDMR</sequence>
<dbReference type="InterPro" id="IPR036010">
    <property type="entry name" value="2Fe-2S_ferredoxin-like_sf"/>
</dbReference>
<keyword evidence="7" id="KW-1185">Reference proteome</keyword>
<name>A0ABN7TAG0_OIKDI</name>
<keyword evidence="3" id="KW-0408">Iron</keyword>
<dbReference type="CDD" id="cd00207">
    <property type="entry name" value="fer2"/>
    <property type="match status" value="1"/>
</dbReference>
<evidence type="ECO:0000256" key="1">
    <source>
        <dbReference type="ARBA" id="ARBA00022714"/>
    </source>
</evidence>
<keyword evidence="1" id="KW-0001">2Fe-2S</keyword>
<dbReference type="Gene3D" id="3.10.20.30">
    <property type="match status" value="1"/>
</dbReference>
<evidence type="ECO:0000256" key="3">
    <source>
        <dbReference type="ARBA" id="ARBA00023004"/>
    </source>
</evidence>
<keyword evidence="2" id="KW-0479">Metal-binding</keyword>
<dbReference type="PANTHER" id="PTHR23426">
    <property type="entry name" value="FERREDOXIN/ADRENODOXIN"/>
    <property type="match status" value="1"/>
</dbReference>
<organism evidence="6 7">
    <name type="scientific">Oikopleura dioica</name>
    <name type="common">Tunicate</name>
    <dbReference type="NCBI Taxonomy" id="34765"/>
    <lineage>
        <taxon>Eukaryota</taxon>
        <taxon>Metazoa</taxon>
        <taxon>Chordata</taxon>
        <taxon>Tunicata</taxon>
        <taxon>Appendicularia</taxon>
        <taxon>Copelata</taxon>
        <taxon>Oikopleuridae</taxon>
        <taxon>Oikopleura</taxon>
    </lineage>
</organism>
<dbReference type="EMBL" id="OU015567">
    <property type="protein sequence ID" value="CAG5112339.1"/>
    <property type="molecule type" value="Genomic_DNA"/>
</dbReference>
<dbReference type="InterPro" id="IPR001055">
    <property type="entry name" value="Adrenodoxin-like"/>
</dbReference>
<dbReference type="PROSITE" id="PS51085">
    <property type="entry name" value="2FE2S_FER_2"/>
    <property type="match status" value="1"/>
</dbReference>
<proteinExistence type="predicted"/>